<keyword evidence="2" id="KW-1185">Reference proteome</keyword>
<dbReference type="AlphaFoldDB" id="A0A0C2MWY9"/>
<proteinExistence type="predicted"/>
<evidence type="ECO:0000313" key="2">
    <source>
        <dbReference type="Proteomes" id="UP000031668"/>
    </source>
</evidence>
<name>A0A0C2MWY9_THEKT</name>
<dbReference type="EMBL" id="JWZT01001602">
    <property type="protein sequence ID" value="KII71876.1"/>
    <property type="molecule type" value="Genomic_DNA"/>
</dbReference>
<evidence type="ECO:0000313" key="1">
    <source>
        <dbReference type="EMBL" id="KII71876.1"/>
    </source>
</evidence>
<sequence>MLEMSPHYESSNRLPMYSNYFKSEKKISPSQIYLFSLSDKLTNPEQIVAAIPELSDVPIAKYKYENGNLFIFHVRDRSKFLKVLHLNGSSLNGTTDYTITFGDDITYLFVSHSINNISSNILVKPYNQNLQPVDNENNSDNDEIGSVKGLMCNPKNLMTFKQMMNKGVNGIVL</sequence>
<accession>A0A0C2MWY9</accession>
<reference evidence="1 2" key="1">
    <citation type="journal article" date="2014" name="Genome Biol. Evol.">
        <title>The genome of the myxosporean Thelohanellus kitauei shows adaptations to nutrient acquisition within its fish host.</title>
        <authorList>
            <person name="Yang Y."/>
            <person name="Xiong J."/>
            <person name="Zhou Z."/>
            <person name="Huo F."/>
            <person name="Miao W."/>
            <person name="Ran C."/>
            <person name="Liu Y."/>
            <person name="Zhang J."/>
            <person name="Feng J."/>
            <person name="Wang M."/>
            <person name="Wang M."/>
            <person name="Wang L."/>
            <person name="Yao B."/>
        </authorList>
    </citation>
    <scope>NUCLEOTIDE SEQUENCE [LARGE SCALE GENOMIC DNA]</scope>
    <source>
        <strain evidence="1">Wuqing</strain>
    </source>
</reference>
<organism evidence="1 2">
    <name type="scientific">Thelohanellus kitauei</name>
    <name type="common">Myxosporean</name>
    <dbReference type="NCBI Taxonomy" id="669202"/>
    <lineage>
        <taxon>Eukaryota</taxon>
        <taxon>Metazoa</taxon>
        <taxon>Cnidaria</taxon>
        <taxon>Myxozoa</taxon>
        <taxon>Myxosporea</taxon>
        <taxon>Bivalvulida</taxon>
        <taxon>Platysporina</taxon>
        <taxon>Myxobolidae</taxon>
        <taxon>Thelohanellus</taxon>
    </lineage>
</organism>
<gene>
    <name evidence="1" type="ORF">RF11_13436</name>
</gene>
<dbReference type="Proteomes" id="UP000031668">
    <property type="component" value="Unassembled WGS sequence"/>
</dbReference>
<comment type="caution">
    <text evidence="1">The sequence shown here is derived from an EMBL/GenBank/DDBJ whole genome shotgun (WGS) entry which is preliminary data.</text>
</comment>
<protein>
    <submittedName>
        <fullName evidence="1">Uncharacterized protein</fullName>
    </submittedName>
</protein>